<reference evidence="1 2" key="1">
    <citation type="submission" date="2024-04" db="EMBL/GenBank/DDBJ databases">
        <title>Tritrichomonas musculus Genome.</title>
        <authorList>
            <person name="Alves-Ferreira E."/>
            <person name="Grigg M."/>
            <person name="Lorenzi H."/>
            <person name="Galac M."/>
        </authorList>
    </citation>
    <scope>NUCLEOTIDE SEQUENCE [LARGE SCALE GENOMIC DNA]</scope>
    <source>
        <strain evidence="1 2">EAF2021</strain>
    </source>
</reference>
<keyword evidence="2" id="KW-1185">Reference proteome</keyword>
<dbReference type="Gene3D" id="3.80.10.10">
    <property type="entry name" value="Ribonuclease Inhibitor"/>
    <property type="match status" value="1"/>
</dbReference>
<evidence type="ECO:0000313" key="2">
    <source>
        <dbReference type="Proteomes" id="UP001470230"/>
    </source>
</evidence>
<gene>
    <name evidence="1" type="ORF">M9Y10_007888</name>
</gene>
<evidence type="ECO:0008006" key="3">
    <source>
        <dbReference type="Google" id="ProtNLM"/>
    </source>
</evidence>
<proteinExistence type="predicted"/>
<dbReference type="EMBL" id="JAPFFF010000013">
    <property type="protein sequence ID" value="KAK8872127.1"/>
    <property type="molecule type" value="Genomic_DNA"/>
</dbReference>
<organism evidence="1 2">
    <name type="scientific">Tritrichomonas musculus</name>
    <dbReference type="NCBI Taxonomy" id="1915356"/>
    <lineage>
        <taxon>Eukaryota</taxon>
        <taxon>Metamonada</taxon>
        <taxon>Parabasalia</taxon>
        <taxon>Tritrichomonadida</taxon>
        <taxon>Tritrichomonadidae</taxon>
        <taxon>Tritrichomonas</taxon>
    </lineage>
</organism>
<dbReference type="Pfam" id="PF13306">
    <property type="entry name" value="LRR_5"/>
    <property type="match status" value="1"/>
</dbReference>
<dbReference type="Proteomes" id="UP001470230">
    <property type="component" value="Unassembled WGS sequence"/>
</dbReference>
<accession>A0ABR2J2K5</accession>
<sequence length="73" mass="8125">MEIVIPSSISSIASKAFYNCSSMKKIAIFSSQIDVMKDVFDKCIALEQISIPKDLKLDLNNIGIDPQVEVNYI</sequence>
<protein>
    <recommendedName>
        <fullName evidence="3">Leucine-rich repeat domain-containing protein</fullName>
    </recommendedName>
</protein>
<dbReference type="InterPro" id="IPR032675">
    <property type="entry name" value="LRR_dom_sf"/>
</dbReference>
<dbReference type="InterPro" id="IPR026906">
    <property type="entry name" value="LRR_5"/>
</dbReference>
<comment type="caution">
    <text evidence="1">The sequence shown here is derived from an EMBL/GenBank/DDBJ whole genome shotgun (WGS) entry which is preliminary data.</text>
</comment>
<name>A0ABR2J2K5_9EUKA</name>
<evidence type="ECO:0000313" key="1">
    <source>
        <dbReference type="EMBL" id="KAK8872127.1"/>
    </source>
</evidence>